<organism evidence="2 3">
    <name type="scientific">Pseudomonas syringae pv. coriandricola</name>
    <dbReference type="NCBI Taxonomy" id="264453"/>
    <lineage>
        <taxon>Bacteria</taxon>
        <taxon>Pseudomonadati</taxon>
        <taxon>Pseudomonadota</taxon>
        <taxon>Gammaproteobacteria</taxon>
        <taxon>Pseudomonadales</taxon>
        <taxon>Pseudomonadaceae</taxon>
        <taxon>Pseudomonas</taxon>
    </lineage>
</organism>
<comment type="caution">
    <text evidence="2">The sequence shown here is derived from an EMBL/GenBank/DDBJ whole genome shotgun (WGS) entry which is preliminary data.</text>
</comment>
<dbReference type="EMBL" id="RBOV01000200">
    <property type="protein sequence ID" value="RMN11322.1"/>
    <property type="molecule type" value="Genomic_DNA"/>
</dbReference>
<accession>A0A3M3JKR4</accession>
<dbReference type="AlphaFoldDB" id="A0A3M3JKR4"/>
<evidence type="ECO:0008006" key="4">
    <source>
        <dbReference type="Google" id="ProtNLM"/>
    </source>
</evidence>
<feature type="compositionally biased region" description="Basic residues" evidence="1">
    <location>
        <begin position="1"/>
        <end position="11"/>
    </location>
</feature>
<sequence length="243" mass="27028">MEGMRSVHKRGSGPYQLARSHCSPPTTSDTSTSRWSSFGYKAQVLGCLLEEQYGLCCYSEIRPDRLGLSFHIEHVENKSQHPQRTFDYNNLAACALDSQSDLEVLKIQGAEVFGGHASGKSKGVDMARFVSCHMPDCSRFFAYLSDGRVVPADGLTLDEVDRAGYTIDLLNLNSPYLQDLRQSWWDELETLFEDHVDQDMSLHCLAGIDLIPVGASLSQFFSITRNFFGGIAEEVLAQEAGRC</sequence>
<protein>
    <recommendedName>
        <fullName evidence="4">TIGR02646 family protein</fullName>
    </recommendedName>
</protein>
<gene>
    <name evidence="2" type="ORF">ALQ65_05169</name>
</gene>
<evidence type="ECO:0000313" key="3">
    <source>
        <dbReference type="Proteomes" id="UP000271468"/>
    </source>
</evidence>
<dbReference type="Proteomes" id="UP000271468">
    <property type="component" value="Unassembled WGS sequence"/>
</dbReference>
<feature type="region of interest" description="Disordered" evidence="1">
    <location>
        <begin position="1"/>
        <end position="34"/>
    </location>
</feature>
<reference evidence="2 3" key="1">
    <citation type="submission" date="2018-08" db="EMBL/GenBank/DDBJ databases">
        <title>Recombination of ecologically and evolutionarily significant loci maintains genetic cohesion in the Pseudomonas syringae species complex.</title>
        <authorList>
            <person name="Dillon M."/>
            <person name="Thakur S."/>
            <person name="Almeida R.N.D."/>
            <person name="Weir B.S."/>
            <person name="Guttman D.S."/>
        </authorList>
    </citation>
    <scope>NUCLEOTIDE SEQUENCE [LARGE SCALE GENOMIC DNA]</scope>
    <source>
        <strain evidence="2 3">ICMP 12341</strain>
    </source>
</reference>
<evidence type="ECO:0000256" key="1">
    <source>
        <dbReference type="SAM" id="MobiDB-lite"/>
    </source>
</evidence>
<dbReference type="InterPro" id="IPR013467">
    <property type="entry name" value="HNH78-like"/>
</dbReference>
<evidence type="ECO:0000313" key="2">
    <source>
        <dbReference type="EMBL" id="RMN11322.1"/>
    </source>
</evidence>
<dbReference type="NCBIfam" id="TIGR02646">
    <property type="entry name" value="retron system putative HNH endonuclease"/>
    <property type="match status" value="1"/>
</dbReference>
<proteinExistence type="predicted"/>
<name>A0A3M3JKR4_9PSED</name>
<feature type="compositionally biased region" description="Low complexity" evidence="1">
    <location>
        <begin position="20"/>
        <end position="34"/>
    </location>
</feature>